<keyword evidence="3" id="KW-0472">Membrane</keyword>
<dbReference type="STRING" id="543877.AM2010_1289"/>
<organism evidence="4 5">
    <name type="scientific">Pelagerythrobacter marensis</name>
    <dbReference type="NCBI Taxonomy" id="543877"/>
    <lineage>
        <taxon>Bacteria</taxon>
        <taxon>Pseudomonadati</taxon>
        <taxon>Pseudomonadota</taxon>
        <taxon>Alphaproteobacteria</taxon>
        <taxon>Sphingomonadales</taxon>
        <taxon>Erythrobacteraceae</taxon>
        <taxon>Pelagerythrobacter</taxon>
    </lineage>
</organism>
<keyword evidence="3" id="KW-1133">Transmembrane helix</keyword>
<feature type="coiled-coil region" evidence="1">
    <location>
        <begin position="312"/>
        <end position="390"/>
    </location>
</feature>
<feature type="region of interest" description="Disordered" evidence="2">
    <location>
        <begin position="1"/>
        <end position="50"/>
    </location>
</feature>
<feature type="coiled-coil region" evidence="1">
    <location>
        <begin position="620"/>
        <end position="669"/>
    </location>
</feature>
<name>A0A0G3X833_9SPHN</name>
<protein>
    <submittedName>
        <fullName evidence="4">ATPase</fullName>
    </submittedName>
</protein>
<accession>A0A0G3X833</accession>
<proteinExistence type="predicted"/>
<evidence type="ECO:0000256" key="2">
    <source>
        <dbReference type="SAM" id="MobiDB-lite"/>
    </source>
</evidence>
<feature type="coiled-coil region" evidence="1">
    <location>
        <begin position="560"/>
        <end position="587"/>
    </location>
</feature>
<dbReference type="KEGG" id="amx:AM2010_1289"/>
<reference evidence="4 5" key="1">
    <citation type="submission" date="2015-06" db="EMBL/GenBank/DDBJ databases">
        <authorList>
            <person name="Kim K.M."/>
        </authorList>
    </citation>
    <scope>NUCLEOTIDE SEQUENCE [LARGE SCALE GENOMIC DNA]</scope>
    <source>
        <strain evidence="4 5">KCTC 22370</strain>
    </source>
</reference>
<feature type="coiled-coil region" evidence="1">
    <location>
        <begin position="723"/>
        <end position="757"/>
    </location>
</feature>
<feature type="transmembrane region" description="Helical" evidence="3">
    <location>
        <begin position="94"/>
        <end position="115"/>
    </location>
</feature>
<sequence length="879" mass="95529">MNGGSNIRTIGSDAPADVPAISETALTDTVETEPAAAQGEEDDTYGSNGPEDDVALTRNWLMPAAAATACLGWTAFFAWTYRETMQSGAAASQWIEWISQWATPMVLVAALWLLATRNSRREARRFGAVADLLSHESQMLEARLATVNRELSLAREFLASQSRELESLGRVATERLSTHADRLQGLVQDNGQQVDALASVSTTALDNMNKLRDDLPVIANSARDVSSQIGNAGRIAQDHVSELIAGFERLNDFGQTSEHRVDSLLGRIDEALRLFEEHGEQLDNATAERFDALREKSEAFRVDLEGREIETLAALRRRADALSQELRTAHETLASEEEEALVSLRARLGGLRDETKTIGKALREGEEAAIETWNAQIEAMQARLTEAIEVIKGVDENALASANRKLQALKSDAEIADRGIEERDRQLEERMAERHAALDAAQSSIAETFAAQLAEIDAAIAERRQAHIAQAEELAGKGEAITARIAQLRDEVEAIARHGGETEEALTGSLDRLEGKLVASRASLDGTDEAVAGLTEASVRLLELLRASSQHSAEDLPAAIGEAEGRLAAVEERATALRDTVEEASLTSARLSEYVTGAQGTGRETIADIDALHERFAQANETYAAQIAQLRETITNLGEDGTAVAGKAQDDLREAIEALEMAARSARAAIGEDASESIRELAERIGNEASRALDAVIQEKTEQSIGQLEKAASKASDSSRQAAVQLRDQLAKVDELAGNLETRVVRARERAEEQVDNDFARRMALITESLNSNAIDITKALSSEVTDTAWASYLRGDRGIFTRRAVRLLDNAEARSIAGLYEDEPDFRENVNRYVADFEGMLRTMLSTRDGNALGVTILSSDMGKLYVALAQAIKRLRG</sequence>
<dbReference type="Proteomes" id="UP000037643">
    <property type="component" value="Chromosome"/>
</dbReference>
<evidence type="ECO:0000256" key="1">
    <source>
        <dbReference type="SAM" id="Coils"/>
    </source>
</evidence>
<dbReference type="AlphaFoldDB" id="A0A0G3X833"/>
<gene>
    <name evidence="4" type="ORF">AM2010_1289</name>
</gene>
<feature type="compositionally biased region" description="Acidic residues" evidence="2">
    <location>
        <begin position="39"/>
        <end position="50"/>
    </location>
</feature>
<evidence type="ECO:0000256" key="3">
    <source>
        <dbReference type="SAM" id="Phobius"/>
    </source>
</evidence>
<keyword evidence="3" id="KW-0812">Transmembrane</keyword>
<evidence type="ECO:0000313" key="4">
    <source>
        <dbReference type="EMBL" id="AKM07362.1"/>
    </source>
</evidence>
<feature type="transmembrane region" description="Helical" evidence="3">
    <location>
        <begin position="60"/>
        <end position="82"/>
    </location>
</feature>
<dbReference type="PATRIC" id="fig|543877.4.peg.1309"/>
<dbReference type="OrthoDB" id="9777715at2"/>
<keyword evidence="5" id="KW-1185">Reference proteome</keyword>
<evidence type="ECO:0000313" key="5">
    <source>
        <dbReference type="Proteomes" id="UP000037643"/>
    </source>
</evidence>
<keyword evidence="1" id="KW-0175">Coiled coil</keyword>
<dbReference type="EMBL" id="CP011805">
    <property type="protein sequence ID" value="AKM07362.1"/>
    <property type="molecule type" value="Genomic_DNA"/>
</dbReference>
<dbReference type="RefSeq" id="WP_047806378.1">
    <property type="nucleotide sequence ID" value="NZ_CP011805.1"/>
</dbReference>